<feature type="region of interest" description="Disordered" evidence="1">
    <location>
        <begin position="89"/>
        <end position="114"/>
    </location>
</feature>
<accession>A0A9Q1K6T2</accession>
<comment type="caution">
    <text evidence="2">The sequence shown here is derived from an EMBL/GenBank/DDBJ whole genome shotgun (WGS) entry which is preliminary data.</text>
</comment>
<proteinExistence type="predicted"/>
<keyword evidence="3" id="KW-1185">Reference proteome</keyword>
<protein>
    <submittedName>
        <fullName evidence="2">Uncharacterized protein</fullName>
    </submittedName>
</protein>
<evidence type="ECO:0000313" key="3">
    <source>
        <dbReference type="Proteomes" id="UP001153076"/>
    </source>
</evidence>
<gene>
    <name evidence="2" type="ORF">Cgig2_007476</name>
</gene>
<evidence type="ECO:0000256" key="1">
    <source>
        <dbReference type="SAM" id="MobiDB-lite"/>
    </source>
</evidence>
<dbReference type="AlphaFoldDB" id="A0A9Q1K6T2"/>
<name>A0A9Q1K6T2_9CARY</name>
<dbReference type="EMBL" id="JAKOGI010000297">
    <property type="protein sequence ID" value="KAJ8437499.1"/>
    <property type="molecule type" value="Genomic_DNA"/>
</dbReference>
<organism evidence="2 3">
    <name type="scientific">Carnegiea gigantea</name>
    <dbReference type="NCBI Taxonomy" id="171969"/>
    <lineage>
        <taxon>Eukaryota</taxon>
        <taxon>Viridiplantae</taxon>
        <taxon>Streptophyta</taxon>
        <taxon>Embryophyta</taxon>
        <taxon>Tracheophyta</taxon>
        <taxon>Spermatophyta</taxon>
        <taxon>Magnoliopsida</taxon>
        <taxon>eudicotyledons</taxon>
        <taxon>Gunneridae</taxon>
        <taxon>Pentapetalae</taxon>
        <taxon>Caryophyllales</taxon>
        <taxon>Cactineae</taxon>
        <taxon>Cactaceae</taxon>
        <taxon>Cactoideae</taxon>
        <taxon>Echinocereeae</taxon>
        <taxon>Carnegiea</taxon>
    </lineage>
</organism>
<reference evidence="2" key="1">
    <citation type="submission" date="2022-04" db="EMBL/GenBank/DDBJ databases">
        <title>Carnegiea gigantea Genome sequencing and assembly v2.</title>
        <authorList>
            <person name="Copetti D."/>
            <person name="Sanderson M.J."/>
            <person name="Burquez A."/>
            <person name="Wojciechowski M.F."/>
        </authorList>
    </citation>
    <scope>NUCLEOTIDE SEQUENCE</scope>
    <source>
        <strain evidence="2">SGP5-SGP5p</strain>
        <tissue evidence="2">Aerial part</tissue>
    </source>
</reference>
<dbReference type="Proteomes" id="UP001153076">
    <property type="component" value="Unassembled WGS sequence"/>
</dbReference>
<sequence length="241" mass="26627">MDLAKRSGSTDKAAQLTCRNEGTYVVPRRGHNLHKRKLEHIQNLHNHRVERKPHAIVAGHLIDHDTLLGAAHLLWYLPQGLQNYIRQAEDTSSPGSFSSMKARHGAPGNLDPSATISRTGSIKVLPFLFSTNLPGMLGAPRDEELADALSEEELVDGSSEDKLTDVPIEKELELGGAEITFGSPFSQQLIRSLGLRSRLGLRHSSGLKISHKVSYSDFPWIRDLFLNTEDAESRGVLTTRP</sequence>
<feature type="compositionally biased region" description="Polar residues" evidence="1">
    <location>
        <begin position="89"/>
        <end position="99"/>
    </location>
</feature>
<evidence type="ECO:0000313" key="2">
    <source>
        <dbReference type="EMBL" id="KAJ8437499.1"/>
    </source>
</evidence>